<sequence>MASIPTSDMVIPRPISAPVEALQDVLASLQVPQEDRDTADRAIAGIATVFHHQDDIQTALDATSSRAIFGLADALHFALSKAEANGEGDDVNALKDYTHAILSDTSRTMAFLCKRPAQATISAPSEFDAAGIDLANSPYQPFDFMTRPNRFGAIENMVPKEELNLQDMEEFVDAYKELRTGKDLPPHIRHQESVVFCS</sequence>
<evidence type="ECO:0000313" key="2">
    <source>
        <dbReference type="Proteomes" id="UP000799324"/>
    </source>
</evidence>
<accession>A0A6A6SVF7</accession>
<organism evidence="1 2">
    <name type="scientific">Lophiostoma macrostomum CBS 122681</name>
    <dbReference type="NCBI Taxonomy" id="1314788"/>
    <lineage>
        <taxon>Eukaryota</taxon>
        <taxon>Fungi</taxon>
        <taxon>Dikarya</taxon>
        <taxon>Ascomycota</taxon>
        <taxon>Pezizomycotina</taxon>
        <taxon>Dothideomycetes</taxon>
        <taxon>Pleosporomycetidae</taxon>
        <taxon>Pleosporales</taxon>
        <taxon>Lophiostomataceae</taxon>
        <taxon>Lophiostoma</taxon>
    </lineage>
</organism>
<protein>
    <submittedName>
        <fullName evidence="1">Uncharacterized protein</fullName>
    </submittedName>
</protein>
<dbReference type="Proteomes" id="UP000799324">
    <property type="component" value="Unassembled WGS sequence"/>
</dbReference>
<reference evidence="1" key="1">
    <citation type="journal article" date="2020" name="Stud. Mycol.">
        <title>101 Dothideomycetes genomes: a test case for predicting lifestyles and emergence of pathogens.</title>
        <authorList>
            <person name="Haridas S."/>
            <person name="Albert R."/>
            <person name="Binder M."/>
            <person name="Bloem J."/>
            <person name="Labutti K."/>
            <person name="Salamov A."/>
            <person name="Andreopoulos B."/>
            <person name="Baker S."/>
            <person name="Barry K."/>
            <person name="Bills G."/>
            <person name="Bluhm B."/>
            <person name="Cannon C."/>
            <person name="Castanera R."/>
            <person name="Culley D."/>
            <person name="Daum C."/>
            <person name="Ezra D."/>
            <person name="Gonzalez J."/>
            <person name="Henrissat B."/>
            <person name="Kuo A."/>
            <person name="Liang C."/>
            <person name="Lipzen A."/>
            <person name="Lutzoni F."/>
            <person name="Magnuson J."/>
            <person name="Mondo S."/>
            <person name="Nolan M."/>
            <person name="Ohm R."/>
            <person name="Pangilinan J."/>
            <person name="Park H.-J."/>
            <person name="Ramirez L."/>
            <person name="Alfaro M."/>
            <person name="Sun H."/>
            <person name="Tritt A."/>
            <person name="Yoshinaga Y."/>
            <person name="Zwiers L.-H."/>
            <person name="Turgeon B."/>
            <person name="Goodwin S."/>
            <person name="Spatafora J."/>
            <person name="Crous P."/>
            <person name="Grigoriev I."/>
        </authorList>
    </citation>
    <scope>NUCLEOTIDE SEQUENCE</scope>
    <source>
        <strain evidence="1">CBS 122681</strain>
    </source>
</reference>
<dbReference type="EMBL" id="MU004437">
    <property type="protein sequence ID" value="KAF2651037.1"/>
    <property type="molecule type" value="Genomic_DNA"/>
</dbReference>
<dbReference type="AlphaFoldDB" id="A0A6A6SVF7"/>
<evidence type="ECO:0000313" key="1">
    <source>
        <dbReference type="EMBL" id="KAF2651037.1"/>
    </source>
</evidence>
<keyword evidence="2" id="KW-1185">Reference proteome</keyword>
<gene>
    <name evidence="1" type="ORF">K491DRAFT_720241</name>
</gene>
<name>A0A6A6SVF7_9PLEO</name>
<proteinExistence type="predicted"/>